<dbReference type="EMBL" id="JFHC01000017">
    <property type="protein sequence ID" value="KDR42339.1"/>
    <property type="molecule type" value="Genomic_DNA"/>
</dbReference>
<proteinExistence type="predicted"/>
<feature type="chain" id="PRO_5001667812" evidence="1">
    <location>
        <begin position="29"/>
        <end position="193"/>
    </location>
</feature>
<accession>A0A069PR39</accession>
<reference evidence="2 3" key="1">
    <citation type="submission" date="2014-03" db="EMBL/GenBank/DDBJ databases">
        <title>Draft Genome Sequences of Four Burkholderia Strains.</title>
        <authorList>
            <person name="Liu X.Y."/>
            <person name="Li C.X."/>
            <person name="Xu J.H."/>
        </authorList>
    </citation>
    <scope>NUCLEOTIDE SEQUENCE [LARGE SCALE GENOMIC DNA]</scope>
    <source>
        <strain evidence="2 3">DSM 50014</strain>
    </source>
</reference>
<dbReference type="Proteomes" id="UP000027466">
    <property type="component" value="Unassembled WGS sequence"/>
</dbReference>
<keyword evidence="3" id="KW-1185">Reference proteome</keyword>
<evidence type="ECO:0000313" key="3">
    <source>
        <dbReference type="Proteomes" id="UP000027466"/>
    </source>
</evidence>
<dbReference type="AlphaFoldDB" id="A0A069PR39"/>
<keyword evidence="1" id="KW-0732">Signal</keyword>
<evidence type="ECO:0000313" key="2">
    <source>
        <dbReference type="EMBL" id="KDR42339.1"/>
    </source>
</evidence>
<sequence>MIMTHRFWNNSAAAAALVLMSLSGAARADGHQCSNSTLRGTYSFGVHGSLVGVIAGGVLYPYSSPQLIDGVAVQTFDGKGTFTRKDFLMNTGLPRPGATNTAGFAEGETGTYQVNADCTGTMHIVFPGAPAAGAILDIQLVVGDDGQLVRGVVSKEQVPGSMPSANGMTCGAPCFIGPQISIEGTKVDTDHGR</sequence>
<gene>
    <name evidence="2" type="ORF">BG61_09570</name>
</gene>
<protein>
    <submittedName>
        <fullName evidence="2">Uncharacterized protein</fullName>
    </submittedName>
</protein>
<evidence type="ECO:0000256" key="1">
    <source>
        <dbReference type="SAM" id="SignalP"/>
    </source>
</evidence>
<organism evidence="2 3">
    <name type="scientific">Caballeronia glathei</name>
    <dbReference type="NCBI Taxonomy" id="60547"/>
    <lineage>
        <taxon>Bacteria</taxon>
        <taxon>Pseudomonadati</taxon>
        <taxon>Pseudomonadota</taxon>
        <taxon>Betaproteobacteria</taxon>
        <taxon>Burkholderiales</taxon>
        <taxon>Burkholderiaceae</taxon>
        <taxon>Caballeronia</taxon>
    </lineage>
</organism>
<name>A0A069PR39_9BURK</name>
<feature type="signal peptide" evidence="1">
    <location>
        <begin position="1"/>
        <end position="28"/>
    </location>
</feature>
<comment type="caution">
    <text evidence="2">The sequence shown here is derived from an EMBL/GenBank/DDBJ whole genome shotgun (WGS) entry which is preliminary data.</text>
</comment>